<name>A0A0G3BT79_9BURK</name>
<evidence type="ECO:0000256" key="1">
    <source>
        <dbReference type="ARBA" id="ARBA00008580"/>
    </source>
</evidence>
<dbReference type="NCBIfam" id="TIGR02606">
    <property type="entry name" value="antidote_CC2985"/>
    <property type="match status" value="1"/>
</dbReference>
<gene>
    <name evidence="3" type="primary">parD1_3_4</name>
    <name evidence="3" type="ORF">AAW51_3885</name>
</gene>
<evidence type="ECO:0000256" key="2">
    <source>
        <dbReference type="ARBA" id="ARBA00022649"/>
    </source>
</evidence>
<accession>A0A0G3BT79</accession>
<dbReference type="GO" id="GO:0006355">
    <property type="term" value="P:regulation of DNA-templated transcription"/>
    <property type="evidence" value="ECO:0007669"/>
    <property type="project" value="InterPro"/>
</dbReference>
<dbReference type="EMBL" id="CP011371">
    <property type="protein sequence ID" value="AKJ30576.1"/>
    <property type="molecule type" value="Genomic_DNA"/>
</dbReference>
<dbReference type="STRING" id="413882.AAW51_3885"/>
<evidence type="ECO:0000313" key="3">
    <source>
        <dbReference type="EMBL" id="AKJ30576.1"/>
    </source>
</evidence>
<dbReference type="Gene3D" id="6.10.10.120">
    <property type="entry name" value="Antitoxin ParD1-like"/>
    <property type="match status" value="1"/>
</dbReference>
<keyword evidence="2" id="KW-1277">Toxin-antitoxin system</keyword>
<dbReference type="AlphaFoldDB" id="A0A0G3BT79"/>
<proteinExistence type="inferred from homology"/>
<dbReference type="Pfam" id="PF03693">
    <property type="entry name" value="ParD_antitoxin"/>
    <property type="match status" value="1"/>
</dbReference>
<evidence type="ECO:0000313" key="4">
    <source>
        <dbReference type="Proteomes" id="UP000035352"/>
    </source>
</evidence>
<dbReference type="Proteomes" id="UP000035352">
    <property type="component" value="Chromosome"/>
</dbReference>
<dbReference type="CDD" id="cd22231">
    <property type="entry name" value="RHH_NikR_HicB-like"/>
    <property type="match status" value="1"/>
</dbReference>
<dbReference type="PANTHER" id="PTHR36582">
    <property type="entry name" value="ANTITOXIN PARD"/>
    <property type="match status" value="1"/>
</dbReference>
<dbReference type="InterPro" id="IPR038296">
    <property type="entry name" value="ParD_sf"/>
</dbReference>
<dbReference type="InterPro" id="IPR022789">
    <property type="entry name" value="ParD"/>
</dbReference>
<dbReference type="InterPro" id="IPR010985">
    <property type="entry name" value="Ribbon_hlx_hlx"/>
</dbReference>
<sequence>MKDVTMPSTISIAIPEATVEYVDARVASGEYGNRSEYIQDLVRRDQREQAKKRLRALVEEGLRSGPAEPMTDADRNELMAIARTPAP</sequence>
<organism evidence="3 4">
    <name type="scientific">Caldimonas brevitalea</name>
    <dbReference type="NCBI Taxonomy" id="413882"/>
    <lineage>
        <taxon>Bacteria</taxon>
        <taxon>Pseudomonadati</taxon>
        <taxon>Pseudomonadota</taxon>
        <taxon>Betaproteobacteria</taxon>
        <taxon>Burkholderiales</taxon>
        <taxon>Sphaerotilaceae</taxon>
        <taxon>Caldimonas</taxon>
    </lineage>
</organism>
<dbReference type="PANTHER" id="PTHR36582:SF2">
    <property type="entry name" value="ANTITOXIN PARD"/>
    <property type="match status" value="1"/>
</dbReference>
<protein>
    <submittedName>
        <fullName evidence="3">CopG family transcriptional regulator</fullName>
    </submittedName>
</protein>
<reference evidence="3 4" key="1">
    <citation type="submission" date="2015-05" db="EMBL/GenBank/DDBJ databases">
        <authorList>
            <person name="Tang B."/>
            <person name="Yu Y."/>
        </authorList>
    </citation>
    <scope>NUCLEOTIDE SEQUENCE [LARGE SCALE GENOMIC DNA]</scope>
    <source>
        <strain evidence="3 4">DSM 7029</strain>
    </source>
</reference>
<dbReference type="KEGG" id="pbh:AAW51_3885"/>
<keyword evidence="4" id="KW-1185">Reference proteome</keyword>
<comment type="similarity">
    <text evidence="1">Belongs to the ParD antitoxin family.</text>
</comment>
<dbReference type="SUPFAM" id="SSF47598">
    <property type="entry name" value="Ribbon-helix-helix"/>
    <property type="match status" value="1"/>
</dbReference>